<evidence type="ECO:0000256" key="2">
    <source>
        <dbReference type="ARBA" id="ARBA00023015"/>
    </source>
</evidence>
<sequence length="180" mass="20934">MPILGEQKLVKKLKGGCHQSFTTLFHLYGKKLYNFSYKYTQSHAESEEIVQEVFLKIWNKRDTINAKLSFNAFLITIAKNHIFNRIKKEASRRQYREQIEKSDLITNETENKIIFSDLEQIARTNIEDLPPKRKQIFLLRRDSGLSVKEIADKLGIAESTVENQMNKAIKTLKSNLSNIS</sequence>
<evidence type="ECO:0000313" key="9">
    <source>
        <dbReference type="EMBL" id="SMD35133.1"/>
    </source>
</evidence>
<proteinExistence type="inferred from homology"/>
<dbReference type="InterPro" id="IPR014284">
    <property type="entry name" value="RNA_pol_sigma-70_dom"/>
</dbReference>
<dbReference type="GO" id="GO:0006352">
    <property type="term" value="P:DNA-templated transcription initiation"/>
    <property type="evidence" value="ECO:0007669"/>
    <property type="project" value="InterPro"/>
</dbReference>
<dbReference type="InterPro" id="IPR013324">
    <property type="entry name" value="RNA_pol_sigma_r3/r4-like"/>
</dbReference>
<gene>
    <name evidence="9" type="ORF">SAMN04488029_2355</name>
</gene>
<protein>
    <recommendedName>
        <fullName evidence="6">RNA polymerase sigma factor</fullName>
    </recommendedName>
</protein>
<dbReference type="PANTHER" id="PTHR43133">
    <property type="entry name" value="RNA POLYMERASE ECF-TYPE SIGMA FACTO"/>
    <property type="match status" value="1"/>
</dbReference>
<dbReference type="AlphaFoldDB" id="A0A1W2GEN4"/>
<dbReference type="Gene3D" id="1.10.1740.10">
    <property type="match status" value="1"/>
</dbReference>
<dbReference type="EMBL" id="FWYF01000002">
    <property type="protein sequence ID" value="SMD35133.1"/>
    <property type="molecule type" value="Genomic_DNA"/>
</dbReference>
<dbReference type="InterPro" id="IPR039425">
    <property type="entry name" value="RNA_pol_sigma-70-like"/>
</dbReference>
<dbReference type="PROSITE" id="PS01063">
    <property type="entry name" value="SIGMA70_ECF"/>
    <property type="match status" value="1"/>
</dbReference>
<dbReference type="PANTHER" id="PTHR43133:SF46">
    <property type="entry name" value="RNA POLYMERASE SIGMA-70 FACTOR ECF SUBFAMILY"/>
    <property type="match status" value="1"/>
</dbReference>
<dbReference type="STRING" id="692418.SAMN04488029_2355"/>
<dbReference type="InterPro" id="IPR014327">
    <property type="entry name" value="RNA_pol_sigma70_bacteroid"/>
</dbReference>
<reference evidence="9 10" key="1">
    <citation type="submission" date="2017-04" db="EMBL/GenBank/DDBJ databases">
        <authorList>
            <person name="Afonso C.L."/>
            <person name="Miller P.J."/>
            <person name="Scott M.A."/>
            <person name="Spackman E."/>
            <person name="Goraichik I."/>
            <person name="Dimitrov K.M."/>
            <person name="Suarez D.L."/>
            <person name="Swayne D.E."/>
        </authorList>
    </citation>
    <scope>NUCLEOTIDE SEQUENCE [LARGE SCALE GENOMIC DNA]</scope>
    <source>
        <strain evidence="9 10">DSM 26133</strain>
    </source>
</reference>
<feature type="domain" description="RNA polymerase sigma-70 region 2" evidence="7">
    <location>
        <begin position="24"/>
        <end position="90"/>
    </location>
</feature>
<dbReference type="Pfam" id="PF08281">
    <property type="entry name" value="Sigma70_r4_2"/>
    <property type="match status" value="1"/>
</dbReference>
<dbReference type="CDD" id="cd06171">
    <property type="entry name" value="Sigma70_r4"/>
    <property type="match status" value="1"/>
</dbReference>
<dbReference type="GO" id="GO:0003677">
    <property type="term" value="F:DNA binding"/>
    <property type="evidence" value="ECO:0007669"/>
    <property type="project" value="UniProtKB-KW"/>
</dbReference>
<evidence type="ECO:0000256" key="4">
    <source>
        <dbReference type="ARBA" id="ARBA00023125"/>
    </source>
</evidence>
<evidence type="ECO:0000256" key="3">
    <source>
        <dbReference type="ARBA" id="ARBA00023082"/>
    </source>
</evidence>
<organism evidence="9 10">
    <name type="scientific">Reichenbachiella faecimaris</name>
    <dbReference type="NCBI Taxonomy" id="692418"/>
    <lineage>
        <taxon>Bacteria</taxon>
        <taxon>Pseudomonadati</taxon>
        <taxon>Bacteroidota</taxon>
        <taxon>Cytophagia</taxon>
        <taxon>Cytophagales</taxon>
        <taxon>Reichenbachiellaceae</taxon>
        <taxon>Reichenbachiella</taxon>
    </lineage>
</organism>
<keyword evidence="4 6" id="KW-0238">DNA-binding</keyword>
<keyword evidence="2 6" id="KW-0805">Transcription regulation</keyword>
<feature type="domain" description="RNA polymerase sigma factor 70 region 4 type 2" evidence="8">
    <location>
        <begin position="126"/>
        <end position="172"/>
    </location>
</feature>
<comment type="similarity">
    <text evidence="1 6">Belongs to the sigma-70 factor family. ECF subfamily.</text>
</comment>
<keyword evidence="5 6" id="KW-0804">Transcription</keyword>
<keyword evidence="3 6" id="KW-0731">Sigma factor</keyword>
<dbReference type="InterPro" id="IPR013249">
    <property type="entry name" value="RNA_pol_sigma70_r4_t2"/>
</dbReference>
<dbReference type="InterPro" id="IPR007627">
    <property type="entry name" value="RNA_pol_sigma70_r2"/>
</dbReference>
<keyword evidence="10" id="KW-1185">Reference proteome</keyword>
<evidence type="ECO:0000313" key="10">
    <source>
        <dbReference type="Proteomes" id="UP000192472"/>
    </source>
</evidence>
<accession>A0A1W2GEN4</accession>
<evidence type="ECO:0000256" key="1">
    <source>
        <dbReference type="ARBA" id="ARBA00010641"/>
    </source>
</evidence>
<dbReference type="NCBIfam" id="TIGR02985">
    <property type="entry name" value="Sig70_bacteroi1"/>
    <property type="match status" value="1"/>
</dbReference>
<dbReference type="Gene3D" id="1.10.10.10">
    <property type="entry name" value="Winged helix-like DNA-binding domain superfamily/Winged helix DNA-binding domain"/>
    <property type="match status" value="1"/>
</dbReference>
<evidence type="ECO:0000256" key="5">
    <source>
        <dbReference type="ARBA" id="ARBA00023163"/>
    </source>
</evidence>
<evidence type="ECO:0000259" key="7">
    <source>
        <dbReference type="Pfam" id="PF04542"/>
    </source>
</evidence>
<evidence type="ECO:0000256" key="6">
    <source>
        <dbReference type="RuleBase" id="RU000716"/>
    </source>
</evidence>
<dbReference type="GO" id="GO:0016987">
    <property type="term" value="F:sigma factor activity"/>
    <property type="evidence" value="ECO:0007669"/>
    <property type="project" value="UniProtKB-KW"/>
</dbReference>
<name>A0A1W2GEN4_REIFA</name>
<dbReference type="NCBIfam" id="TIGR02937">
    <property type="entry name" value="sigma70-ECF"/>
    <property type="match status" value="1"/>
</dbReference>
<dbReference type="InterPro" id="IPR036388">
    <property type="entry name" value="WH-like_DNA-bd_sf"/>
</dbReference>
<dbReference type="SUPFAM" id="SSF88659">
    <property type="entry name" value="Sigma3 and sigma4 domains of RNA polymerase sigma factors"/>
    <property type="match status" value="1"/>
</dbReference>
<dbReference type="SUPFAM" id="SSF88946">
    <property type="entry name" value="Sigma2 domain of RNA polymerase sigma factors"/>
    <property type="match status" value="1"/>
</dbReference>
<dbReference type="Proteomes" id="UP000192472">
    <property type="component" value="Unassembled WGS sequence"/>
</dbReference>
<evidence type="ECO:0000259" key="8">
    <source>
        <dbReference type="Pfam" id="PF08281"/>
    </source>
</evidence>
<dbReference type="InterPro" id="IPR013325">
    <property type="entry name" value="RNA_pol_sigma_r2"/>
</dbReference>
<dbReference type="Pfam" id="PF04542">
    <property type="entry name" value="Sigma70_r2"/>
    <property type="match status" value="1"/>
</dbReference>
<dbReference type="InterPro" id="IPR000838">
    <property type="entry name" value="RNA_pol_sigma70_ECF_CS"/>
</dbReference>